<protein>
    <recommendedName>
        <fullName evidence="3">Excalibur calcium-binding domain-containing protein</fullName>
    </recommendedName>
</protein>
<dbReference type="Pfam" id="PF05901">
    <property type="entry name" value="Excalibur"/>
    <property type="match status" value="1"/>
</dbReference>
<sequence>MNSTRWRAVLAVVAFLLVGCTTAPPSDTSAAPTTSASLAAADGTVPSAAPTSALAAVSTLEVKGRAPKTGYSRDQFGPAWADVDHNGCDTRNDILARDLSGETFKPGTHDCVVLTGTLADPYSGTTMQFLRGSSTSDDVQIDHVVALSDAWQKGAQAWDVTRRTAFANDPLNLLAVQGSLNTQKSDGDAATWLPPNRAYRCDYVARQVAVKVTYGLWVTQAEKDAIATILSTCPDETLPSGVVAAAAPSPAPAPAPAPAPVPAPAPAPAPGPAPDAGVTYQNCDDVRAHGAAPIHPGDPGWQEKFDRDHDGVGCE</sequence>
<dbReference type="Proteomes" id="UP000541969">
    <property type="component" value="Unassembled WGS sequence"/>
</dbReference>
<dbReference type="PROSITE" id="PS51257">
    <property type="entry name" value="PROKAR_LIPOPROTEIN"/>
    <property type="match status" value="1"/>
</dbReference>
<name>A0A853CFD0_9ACTN</name>
<feature type="compositionally biased region" description="Pro residues" evidence="1">
    <location>
        <begin position="249"/>
        <end position="273"/>
    </location>
</feature>
<feature type="domain" description="Excalibur calcium-binding" evidence="3">
    <location>
        <begin position="279"/>
        <end position="315"/>
    </location>
</feature>
<feature type="chain" id="PRO_5038668059" description="Excalibur calcium-binding domain-containing protein" evidence="2">
    <location>
        <begin position="24"/>
        <end position="315"/>
    </location>
</feature>
<feature type="compositionally biased region" description="Basic and acidic residues" evidence="1">
    <location>
        <begin position="301"/>
        <end position="315"/>
    </location>
</feature>
<reference evidence="4 5" key="1">
    <citation type="submission" date="2020-07" db="EMBL/GenBank/DDBJ databases">
        <title>Sequencing the genomes of 1000 actinobacteria strains.</title>
        <authorList>
            <person name="Klenk H.-P."/>
        </authorList>
    </citation>
    <scope>NUCLEOTIDE SEQUENCE [LARGE SCALE GENOMIC DNA]</scope>
    <source>
        <strain evidence="4 5">DSM 104001</strain>
    </source>
</reference>
<gene>
    <name evidence="4" type="ORF">GGQ55_002882</name>
</gene>
<dbReference type="EMBL" id="JACBZT010000001">
    <property type="protein sequence ID" value="NYJ06604.1"/>
    <property type="molecule type" value="Genomic_DNA"/>
</dbReference>
<comment type="caution">
    <text evidence="4">The sequence shown here is derived from an EMBL/GenBank/DDBJ whole genome shotgun (WGS) entry which is preliminary data.</text>
</comment>
<accession>A0A853CFD0</accession>
<dbReference type="Pfam" id="PF07510">
    <property type="entry name" value="GmrSD_C"/>
    <property type="match status" value="1"/>
</dbReference>
<dbReference type="InterPro" id="IPR011089">
    <property type="entry name" value="GmrSD_C"/>
</dbReference>
<evidence type="ECO:0000313" key="4">
    <source>
        <dbReference type="EMBL" id="NYJ06604.1"/>
    </source>
</evidence>
<dbReference type="AlphaFoldDB" id="A0A853CFD0"/>
<feature type="region of interest" description="Disordered" evidence="1">
    <location>
        <begin position="246"/>
        <end position="315"/>
    </location>
</feature>
<keyword evidence="5" id="KW-1185">Reference proteome</keyword>
<evidence type="ECO:0000313" key="5">
    <source>
        <dbReference type="Proteomes" id="UP000541969"/>
    </source>
</evidence>
<evidence type="ECO:0000259" key="3">
    <source>
        <dbReference type="SMART" id="SM00894"/>
    </source>
</evidence>
<dbReference type="SMART" id="SM00894">
    <property type="entry name" value="Excalibur"/>
    <property type="match status" value="1"/>
</dbReference>
<evidence type="ECO:0000256" key="2">
    <source>
        <dbReference type="SAM" id="SignalP"/>
    </source>
</evidence>
<dbReference type="PANTHER" id="PTHR24094">
    <property type="entry name" value="SECRETED PROTEIN"/>
    <property type="match status" value="1"/>
</dbReference>
<organism evidence="4 5">
    <name type="scientific">Petropleomorpha daqingensis</name>
    <dbReference type="NCBI Taxonomy" id="2026353"/>
    <lineage>
        <taxon>Bacteria</taxon>
        <taxon>Bacillati</taxon>
        <taxon>Actinomycetota</taxon>
        <taxon>Actinomycetes</taxon>
        <taxon>Geodermatophilales</taxon>
        <taxon>Geodermatophilaceae</taxon>
        <taxon>Petropleomorpha</taxon>
    </lineage>
</organism>
<evidence type="ECO:0000256" key="1">
    <source>
        <dbReference type="SAM" id="MobiDB-lite"/>
    </source>
</evidence>
<keyword evidence="2" id="KW-0732">Signal</keyword>
<dbReference type="InterPro" id="IPR008613">
    <property type="entry name" value="Excalibur_Ca-bd_domain"/>
</dbReference>
<dbReference type="RefSeq" id="WP_366489344.1">
    <property type="nucleotide sequence ID" value="NZ_JACBZT010000001.1"/>
</dbReference>
<feature type="signal peptide" evidence="2">
    <location>
        <begin position="1"/>
        <end position="23"/>
    </location>
</feature>
<dbReference type="PANTHER" id="PTHR24094:SF15">
    <property type="entry name" value="AMP-DEPENDENT SYNTHETASE_LIGASE DOMAIN-CONTAINING PROTEIN-RELATED"/>
    <property type="match status" value="1"/>
</dbReference>
<proteinExistence type="predicted"/>